<sequence>MVVCYVFSRACFVSFECDEEVIVFMRCDGKHFLKCTVMVIIYSSSLCPFFSVAEVCVLCQSYGSVSVLMFESDDKSVGIDCKN</sequence>
<reference evidence="1" key="1">
    <citation type="submission" date="2016-02" db="EMBL/GenBank/DDBJ databases">
        <title>WGS assembly of Manihot esculenta.</title>
        <authorList>
            <person name="Bredeson J.V."/>
            <person name="Prochnik S.E."/>
            <person name="Lyons J.B."/>
            <person name="Schmutz J."/>
            <person name="Grimwood J."/>
            <person name="Vrebalov J."/>
            <person name="Bart R.S."/>
            <person name="Amuge T."/>
            <person name="Ferguson M.E."/>
            <person name="Green R."/>
            <person name="Putnam N."/>
            <person name="Stites J."/>
            <person name="Rounsley S."/>
            <person name="Rokhsar D.S."/>
        </authorList>
    </citation>
    <scope>NUCLEOTIDE SEQUENCE [LARGE SCALE GENOMIC DNA]</scope>
    <source>
        <tissue evidence="1">Leaf</tissue>
    </source>
</reference>
<dbReference type="EMBL" id="CM004403">
    <property type="protein sequence ID" value="OAY25583.1"/>
    <property type="molecule type" value="Genomic_DNA"/>
</dbReference>
<dbReference type="AlphaFoldDB" id="A0A2C9U8I6"/>
<evidence type="ECO:0000313" key="1">
    <source>
        <dbReference type="EMBL" id="OAY25583.1"/>
    </source>
</evidence>
<organism evidence="1">
    <name type="scientific">Manihot esculenta</name>
    <name type="common">Cassava</name>
    <name type="synonym">Jatropha manihot</name>
    <dbReference type="NCBI Taxonomy" id="3983"/>
    <lineage>
        <taxon>Eukaryota</taxon>
        <taxon>Viridiplantae</taxon>
        <taxon>Streptophyta</taxon>
        <taxon>Embryophyta</taxon>
        <taxon>Tracheophyta</taxon>
        <taxon>Spermatophyta</taxon>
        <taxon>Magnoliopsida</taxon>
        <taxon>eudicotyledons</taxon>
        <taxon>Gunneridae</taxon>
        <taxon>Pentapetalae</taxon>
        <taxon>rosids</taxon>
        <taxon>fabids</taxon>
        <taxon>Malpighiales</taxon>
        <taxon>Euphorbiaceae</taxon>
        <taxon>Crotonoideae</taxon>
        <taxon>Manihoteae</taxon>
        <taxon>Manihot</taxon>
    </lineage>
</organism>
<gene>
    <name evidence="1" type="ORF">MANES_17G106400</name>
</gene>
<accession>A0A2C9U8I6</accession>
<name>A0A2C9U8I6_MANES</name>
<protein>
    <submittedName>
        <fullName evidence="1">Uncharacterized protein</fullName>
    </submittedName>
</protein>
<proteinExistence type="predicted"/>